<evidence type="ECO:0000313" key="13">
    <source>
        <dbReference type="EMBL" id="KPM47737.1"/>
    </source>
</evidence>
<dbReference type="GO" id="GO:0005975">
    <property type="term" value="P:carbohydrate metabolic process"/>
    <property type="evidence" value="ECO:0007669"/>
    <property type="project" value="InterPro"/>
</dbReference>
<sequence>MSKPVNVIISGGGTGGHIYPAVAIANEIKAQLPEANILFVGAQGKMEMEKVPKAGYEIVGLPIAGINRSNMLANIGFPLKLLKSLGMARKTVKEFKPDIAIGVGGYASGPTLLMANMLGVKSLLQEQNSYAGITNKYLARKASKICVAYPEMGRFFPEEKVVFTGNPVRKDIIELDENQETALSHFGLSRDKKTILVIGGSQGALSINKGVAKGLDKLKNHGLQLIWQTGKRFLPKAKAAAEEAGYTDTYISDFVYEMDKAYAAADLVISRAGALSVSELCLTGKPAILVPFPAAAEDHQTKNALSLVNKEAALMVKDSEVNNELIDQCLELAENPQLQKTLKQNIKAFAKPNAAQDIVKEVRNIIGK</sequence>
<gene>
    <name evidence="10" type="primary">murG</name>
    <name evidence="13" type="ORF">AFM12_10695</name>
</gene>
<keyword evidence="4 10" id="KW-0808">Transferase</keyword>
<evidence type="ECO:0000256" key="3">
    <source>
        <dbReference type="ARBA" id="ARBA00022676"/>
    </source>
</evidence>
<dbReference type="GO" id="GO:0051991">
    <property type="term" value="F:UDP-N-acetyl-D-glucosamine:N-acetylmuramoyl-L-alanyl-D-glutamyl-meso-2,6-diaminopimelyl-D-alanyl-D-alanine-diphosphoundecaprenol 4-beta-N-acetylglucosaminlytransferase activity"/>
    <property type="evidence" value="ECO:0007669"/>
    <property type="project" value="RHEA"/>
</dbReference>
<evidence type="ECO:0000256" key="6">
    <source>
        <dbReference type="ARBA" id="ARBA00022984"/>
    </source>
</evidence>
<dbReference type="GO" id="GO:0050511">
    <property type="term" value="F:undecaprenyldiphospho-muramoylpentapeptide beta-N-acetylglucosaminyltransferase activity"/>
    <property type="evidence" value="ECO:0007669"/>
    <property type="project" value="UniProtKB-UniRule"/>
</dbReference>
<keyword evidence="7 10" id="KW-0472">Membrane</keyword>
<comment type="catalytic activity">
    <reaction evidence="10">
        <text>di-trans,octa-cis-undecaprenyl diphospho-N-acetyl-alpha-D-muramoyl-L-alanyl-D-glutamyl-meso-2,6-diaminopimeloyl-D-alanyl-D-alanine + UDP-N-acetyl-alpha-D-glucosamine = di-trans,octa-cis-undecaprenyl diphospho-[N-acetyl-alpha-D-glucosaminyl-(1-&gt;4)]-N-acetyl-alpha-D-muramoyl-L-alanyl-D-glutamyl-meso-2,6-diaminopimeloyl-D-alanyl-D-alanine + UDP + H(+)</text>
        <dbReference type="Rhea" id="RHEA:31227"/>
        <dbReference type="ChEBI" id="CHEBI:15378"/>
        <dbReference type="ChEBI" id="CHEBI:57705"/>
        <dbReference type="ChEBI" id="CHEBI:58223"/>
        <dbReference type="ChEBI" id="CHEBI:61387"/>
        <dbReference type="ChEBI" id="CHEBI:61388"/>
        <dbReference type="EC" id="2.4.1.227"/>
    </reaction>
</comment>
<keyword evidence="8 10" id="KW-0131">Cell cycle</keyword>
<feature type="domain" description="Glycosyltransferase family 28 N-terminal" evidence="11">
    <location>
        <begin position="7"/>
        <end position="146"/>
    </location>
</feature>
<dbReference type="AlphaFoldDB" id="A0A0P7C167"/>
<evidence type="ECO:0000256" key="4">
    <source>
        <dbReference type="ARBA" id="ARBA00022679"/>
    </source>
</evidence>
<dbReference type="EC" id="2.4.1.227" evidence="10"/>
<dbReference type="InterPro" id="IPR006009">
    <property type="entry name" value="GlcNAc_MurG"/>
</dbReference>
<dbReference type="NCBIfam" id="TIGR01133">
    <property type="entry name" value="murG"/>
    <property type="match status" value="1"/>
</dbReference>
<comment type="caution">
    <text evidence="13">The sequence shown here is derived from an EMBL/GenBank/DDBJ whole genome shotgun (WGS) entry which is preliminary data.</text>
</comment>
<feature type="domain" description="Glycosyl transferase family 28 C-terminal" evidence="12">
    <location>
        <begin position="194"/>
        <end position="357"/>
    </location>
</feature>
<proteinExistence type="inferred from homology"/>
<protein>
    <recommendedName>
        <fullName evidence="10">UDP-N-acetylglucosamine--N-acetylmuramyl-(pentapeptide) pyrophosphoryl-undecaprenol N-acetylglucosamine transferase</fullName>
        <ecNumber evidence="10">2.4.1.227</ecNumber>
    </recommendedName>
    <alternativeName>
        <fullName evidence="10">Undecaprenyl-PP-MurNAc-pentapeptide-UDPGlcNAc GlcNAc transferase</fullName>
    </alternativeName>
</protein>
<comment type="function">
    <text evidence="10">Cell wall formation. Catalyzes the transfer of a GlcNAc subunit on undecaprenyl-pyrophosphoryl-MurNAc-pentapeptide (lipid intermediate I) to form undecaprenyl-pyrophosphoryl-MurNAc-(pentapeptide)GlcNAc (lipid intermediate II).</text>
</comment>
<evidence type="ECO:0000256" key="1">
    <source>
        <dbReference type="ARBA" id="ARBA00022475"/>
    </source>
</evidence>
<feature type="binding site" evidence="10">
    <location>
        <position position="300"/>
    </location>
    <ligand>
        <name>UDP-N-acetyl-alpha-D-glucosamine</name>
        <dbReference type="ChEBI" id="CHEBI:57705"/>
    </ligand>
</feature>
<dbReference type="HAMAP" id="MF_00033">
    <property type="entry name" value="MurG"/>
    <property type="match status" value="1"/>
</dbReference>
<dbReference type="PATRIC" id="fig|1605367.3.peg.3528"/>
<dbReference type="RefSeq" id="WP_055148018.1">
    <property type="nucleotide sequence ID" value="NZ_JXSZ01000009.1"/>
</dbReference>
<feature type="binding site" evidence="10">
    <location>
        <begin position="274"/>
        <end position="279"/>
    </location>
    <ligand>
        <name>UDP-N-acetyl-alpha-D-glucosamine</name>
        <dbReference type="ChEBI" id="CHEBI:57705"/>
    </ligand>
</feature>
<evidence type="ECO:0000313" key="14">
    <source>
        <dbReference type="Proteomes" id="UP000050454"/>
    </source>
</evidence>
<keyword evidence="14" id="KW-1185">Reference proteome</keyword>
<dbReference type="Pfam" id="PF04101">
    <property type="entry name" value="Glyco_tran_28_C"/>
    <property type="match status" value="1"/>
</dbReference>
<keyword evidence="6 10" id="KW-0573">Peptidoglycan synthesis</keyword>
<dbReference type="Proteomes" id="UP000050454">
    <property type="component" value="Unassembled WGS sequence"/>
</dbReference>
<comment type="similarity">
    <text evidence="10">Belongs to the glycosyltransferase 28 family. MurG subfamily.</text>
</comment>
<name>A0A0P7C167_9BACT</name>
<evidence type="ECO:0000256" key="2">
    <source>
        <dbReference type="ARBA" id="ARBA00022618"/>
    </source>
</evidence>
<dbReference type="GO" id="GO:0008360">
    <property type="term" value="P:regulation of cell shape"/>
    <property type="evidence" value="ECO:0007669"/>
    <property type="project" value="UniProtKB-KW"/>
</dbReference>
<keyword evidence="3 10" id="KW-0328">Glycosyltransferase</keyword>
<feature type="binding site" evidence="10">
    <location>
        <begin position="14"/>
        <end position="16"/>
    </location>
    <ligand>
        <name>UDP-N-acetyl-alpha-D-glucosamine</name>
        <dbReference type="ChEBI" id="CHEBI:57705"/>
    </ligand>
</feature>
<accession>A0A0P7C167</accession>
<reference evidence="13 14" key="1">
    <citation type="submission" date="2015-07" db="EMBL/GenBank/DDBJ databases">
        <title>The draft genome sequence of Leadbetterella sp. JN14-9.</title>
        <authorList>
            <person name="Liu Y."/>
            <person name="Du J."/>
            <person name="Shao Z."/>
        </authorList>
    </citation>
    <scope>NUCLEOTIDE SEQUENCE [LARGE SCALE GENOMIC DNA]</scope>
    <source>
        <strain evidence="13 14">JN14-9</strain>
    </source>
</reference>
<dbReference type="GO" id="GO:0051301">
    <property type="term" value="P:cell division"/>
    <property type="evidence" value="ECO:0007669"/>
    <property type="project" value="UniProtKB-KW"/>
</dbReference>
<organism evidence="13 14">
    <name type="scientific">Jiulongibacter sediminis</name>
    <dbReference type="NCBI Taxonomy" id="1605367"/>
    <lineage>
        <taxon>Bacteria</taxon>
        <taxon>Pseudomonadati</taxon>
        <taxon>Bacteroidota</taxon>
        <taxon>Cytophagia</taxon>
        <taxon>Cytophagales</taxon>
        <taxon>Leadbetterellaceae</taxon>
        <taxon>Jiulongibacter</taxon>
    </lineage>
</organism>
<dbReference type="GO" id="GO:0009252">
    <property type="term" value="P:peptidoglycan biosynthetic process"/>
    <property type="evidence" value="ECO:0007669"/>
    <property type="project" value="UniProtKB-UniRule"/>
</dbReference>
<dbReference type="GO" id="GO:0071555">
    <property type="term" value="P:cell wall organization"/>
    <property type="evidence" value="ECO:0007669"/>
    <property type="project" value="UniProtKB-KW"/>
</dbReference>
<evidence type="ECO:0000259" key="11">
    <source>
        <dbReference type="Pfam" id="PF03033"/>
    </source>
</evidence>
<keyword evidence="5 10" id="KW-0133">Cell shape</keyword>
<dbReference type="EMBL" id="LGTQ01000009">
    <property type="protein sequence ID" value="KPM47737.1"/>
    <property type="molecule type" value="Genomic_DNA"/>
</dbReference>
<dbReference type="CDD" id="cd03785">
    <property type="entry name" value="GT28_MurG"/>
    <property type="match status" value="1"/>
</dbReference>
<feature type="binding site" evidence="10">
    <location>
        <position position="169"/>
    </location>
    <ligand>
        <name>UDP-N-acetyl-alpha-D-glucosamine</name>
        <dbReference type="ChEBI" id="CHEBI:57705"/>
    </ligand>
</feature>
<dbReference type="STRING" id="1605367.AFM12_10695"/>
<evidence type="ECO:0000256" key="8">
    <source>
        <dbReference type="ARBA" id="ARBA00023306"/>
    </source>
</evidence>
<comment type="subcellular location">
    <subcellularLocation>
        <location evidence="10">Cell membrane</location>
        <topology evidence="10">Peripheral membrane protein</topology>
        <orientation evidence="10">Cytoplasmic side</orientation>
    </subcellularLocation>
</comment>
<dbReference type="Gene3D" id="3.40.50.2000">
    <property type="entry name" value="Glycogen Phosphorylase B"/>
    <property type="match status" value="2"/>
</dbReference>
<keyword evidence="2 10" id="KW-0132">Cell division</keyword>
<feature type="binding site" evidence="10">
    <location>
        <position position="128"/>
    </location>
    <ligand>
        <name>UDP-N-acetyl-alpha-D-glucosamine</name>
        <dbReference type="ChEBI" id="CHEBI:57705"/>
    </ligand>
</feature>
<keyword evidence="1 10" id="KW-1003">Cell membrane</keyword>
<evidence type="ECO:0000256" key="5">
    <source>
        <dbReference type="ARBA" id="ARBA00022960"/>
    </source>
</evidence>
<evidence type="ECO:0000256" key="9">
    <source>
        <dbReference type="ARBA" id="ARBA00023316"/>
    </source>
</evidence>
<dbReference type="InterPro" id="IPR007235">
    <property type="entry name" value="Glyco_trans_28_C"/>
</dbReference>
<dbReference type="GO" id="GO:0005886">
    <property type="term" value="C:plasma membrane"/>
    <property type="evidence" value="ECO:0007669"/>
    <property type="project" value="UniProtKB-SubCell"/>
</dbReference>
<dbReference type="UniPathway" id="UPA00219"/>
<comment type="pathway">
    <text evidence="10">Cell wall biogenesis; peptidoglycan biosynthesis.</text>
</comment>
<evidence type="ECO:0000259" key="12">
    <source>
        <dbReference type="Pfam" id="PF04101"/>
    </source>
</evidence>
<dbReference type="SUPFAM" id="SSF53756">
    <property type="entry name" value="UDP-Glycosyltransferase/glycogen phosphorylase"/>
    <property type="match status" value="1"/>
</dbReference>
<dbReference type="InterPro" id="IPR004276">
    <property type="entry name" value="GlycoTrans_28_N"/>
</dbReference>
<evidence type="ECO:0000256" key="10">
    <source>
        <dbReference type="HAMAP-Rule" id="MF_00033"/>
    </source>
</evidence>
<dbReference type="PANTHER" id="PTHR21015:SF22">
    <property type="entry name" value="GLYCOSYLTRANSFERASE"/>
    <property type="match status" value="1"/>
</dbReference>
<dbReference type="OrthoDB" id="9808936at2"/>
<evidence type="ECO:0000256" key="7">
    <source>
        <dbReference type="ARBA" id="ARBA00023136"/>
    </source>
</evidence>
<keyword evidence="9 10" id="KW-0961">Cell wall biogenesis/degradation</keyword>
<dbReference type="PANTHER" id="PTHR21015">
    <property type="entry name" value="UDP-N-ACETYLGLUCOSAMINE--N-ACETYLMURAMYL-(PENTAPEPTIDE) PYROPHOSPHORYL-UNDECAPRENOL N-ACETYLGLUCOSAMINE TRANSFERASE 1"/>
    <property type="match status" value="1"/>
</dbReference>
<comment type="caution">
    <text evidence="10">Lacks conserved residue(s) required for the propagation of feature annotation.</text>
</comment>
<dbReference type="Pfam" id="PF03033">
    <property type="entry name" value="Glyco_transf_28"/>
    <property type="match status" value="1"/>
</dbReference>
<feature type="binding site" evidence="10">
    <location>
        <position position="201"/>
    </location>
    <ligand>
        <name>UDP-N-acetyl-alpha-D-glucosamine</name>
        <dbReference type="ChEBI" id="CHEBI:57705"/>
    </ligand>
</feature>